<accession>A0ABY5AJR5</accession>
<gene>
    <name evidence="1" type="ORF">NEA10_11045</name>
</gene>
<dbReference type="Proteomes" id="UP001056708">
    <property type="component" value="Chromosome"/>
</dbReference>
<dbReference type="RefSeq" id="WP_252659896.1">
    <property type="nucleotide sequence ID" value="NZ_CP098611.1"/>
</dbReference>
<dbReference type="EMBL" id="CP098611">
    <property type="protein sequence ID" value="USR89429.1"/>
    <property type="molecule type" value="Genomic_DNA"/>
</dbReference>
<organism evidence="1 2">
    <name type="scientific">Phormidium yuhuli AB48</name>
    <dbReference type="NCBI Taxonomy" id="2940671"/>
    <lineage>
        <taxon>Bacteria</taxon>
        <taxon>Bacillati</taxon>
        <taxon>Cyanobacteriota</taxon>
        <taxon>Cyanophyceae</taxon>
        <taxon>Oscillatoriophycideae</taxon>
        <taxon>Oscillatoriales</taxon>
        <taxon>Oscillatoriaceae</taxon>
        <taxon>Phormidium</taxon>
        <taxon>Phormidium yuhuli</taxon>
    </lineage>
</organism>
<protein>
    <submittedName>
        <fullName evidence="1">Uncharacterized protein</fullName>
    </submittedName>
</protein>
<evidence type="ECO:0000313" key="2">
    <source>
        <dbReference type="Proteomes" id="UP001056708"/>
    </source>
</evidence>
<evidence type="ECO:0000313" key="1">
    <source>
        <dbReference type="EMBL" id="USR89429.1"/>
    </source>
</evidence>
<keyword evidence="2" id="KW-1185">Reference proteome</keyword>
<proteinExistence type="predicted"/>
<reference evidence="1" key="1">
    <citation type="submission" date="2022-06" db="EMBL/GenBank/DDBJ databases">
        <title>Genome sequence of Phormidium yuhuli AB48 isolated from an industrial photobioreactor environment.</title>
        <authorList>
            <person name="Qiu Y."/>
            <person name="Noonan A.J.C."/>
            <person name="Dofher K."/>
            <person name="Koch M."/>
            <person name="Kieft B."/>
            <person name="Lin X."/>
            <person name="Ziels R.M."/>
            <person name="Hallam S.J."/>
        </authorList>
    </citation>
    <scope>NUCLEOTIDE SEQUENCE</scope>
    <source>
        <strain evidence="1">AB48</strain>
    </source>
</reference>
<name>A0ABY5AJR5_9CYAN</name>
<sequence length="226" mass="24622">MIAMLAIALVAFGCDHSSLAGSEWRVLLDTGRLTLRVPSEPELAQVDPNRLLTGIFGDRHQDFQATITGYARGAFLQSGAFQEVVVIQFPGPNLLQPGEENTILAIFEGDQVARLTLPDHLGPFIVGTVDGLIGEDLLILAGEQMQMGERVGNISIVSLRAARIESVAEFPQAWQDPCESPLGRAEGQRFVRIEMPVPHSELRPPGEAVSLPNFRAVEYSQPCPRN</sequence>